<feature type="transmembrane region" description="Helical" evidence="1">
    <location>
        <begin position="79"/>
        <end position="98"/>
    </location>
</feature>
<feature type="domain" description="Chlorhexidine efflux transporter" evidence="2">
    <location>
        <begin position="69"/>
        <end position="130"/>
    </location>
</feature>
<organism evidence="3 4">
    <name type="scientific">Vibrio tapetis subsp. tapetis</name>
    <dbReference type="NCBI Taxonomy" id="1671868"/>
    <lineage>
        <taxon>Bacteria</taxon>
        <taxon>Pseudomonadati</taxon>
        <taxon>Pseudomonadota</taxon>
        <taxon>Gammaproteobacteria</taxon>
        <taxon>Vibrionales</taxon>
        <taxon>Vibrionaceae</taxon>
        <taxon>Vibrio</taxon>
    </lineage>
</organism>
<dbReference type="RefSeq" id="WP_102525180.1">
    <property type="nucleotide sequence ID" value="NZ_LT960612.1"/>
</dbReference>
<gene>
    <name evidence="3" type="ORF">VTAP4600_B1492</name>
</gene>
<keyword evidence="1" id="KW-1133">Transmembrane helix</keyword>
<dbReference type="InterPro" id="IPR007896">
    <property type="entry name" value="BTP_bacteria"/>
</dbReference>
<dbReference type="EMBL" id="LT960612">
    <property type="protein sequence ID" value="SON53103.1"/>
    <property type="molecule type" value="Genomic_DNA"/>
</dbReference>
<feature type="domain" description="Chlorhexidine efflux transporter" evidence="2">
    <location>
        <begin position="2"/>
        <end position="63"/>
    </location>
</feature>
<sequence>MSNKERAFHSVLFELFAIMLLIPLGSLIGGIDTHTMTGVAIFMSLIAMGWNYLFNVLFDKYFGADRSKRSARLRVSHGVMFEGGLLVLTLPLLMWFLQRSFMDVVVLELSMIAFFLLYAIVYNWVYDVLRGQVLKARAV</sequence>
<proteinExistence type="predicted"/>
<evidence type="ECO:0000256" key="1">
    <source>
        <dbReference type="SAM" id="Phobius"/>
    </source>
</evidence>
<feature type="transmembrane region" description="Helical" evidence="1">
    <location>
        <begin position="12"/>
        <end position="31"/>
    </location>
</feature>
<dbReference type="AlphaFoldDB" id="A0A2N8ZME9"/>
<keyword evidence="4" id="KW-1185">Reference proteome</keyword>
<dbReference type="Pfam" id="PF05232">
    <property type="entry name" value="BTP"/>
    <property type="match status" value="2"/>
</dbReference>
<keyword evidence="1" id="KW-0472">Membrane</keyword>
<feature type="transmembrane region" description="Helical" evidence="1">
    <location>
        <begin position="37"/>
        <end position="58"/>
    </location>
</feature>
<dbReference type="Proteomes" id="UP000235828">
    <property type="component" value="Chromosome B"/>
</dbReference>
<dbReference type="OrthoDB" id="1631120at2"/>
<feature type="transmembrane region" description="Helical" evidence="1">
    <location>
        <begin position="104"/>
        <end position="125"/>
    </location>
</feature>
<protein>
    <recommendedName>
        <fullName evidence="2">Chlorhexidine efflux transporter domain-containing protein</fullName>
    </recommendedName>
</protein>
<keyword evidence="1" id="KW-0812">Transmembrane</keyword>
<accession>A0A2N8ZME9</accession>
<reference evidence="3 4" key="1">
    <citation type="submission" date="2017-10" db="EMBL/GenBank/DDBJ databases">
        <authorList>
            <person name="Banno H."/>
            <person name="Chua N.-H."/>
        </authorList>
    </citation>
    <scope>NUCLEOTIDE SEQUENCE [LARGE SCALE GENOMIC DNA]</scope>
    <source>
        <strain evidence="3">Vibrio tapetis CECT4600</strain>
    </source>
</reference>
<evidence type="ECO:0000259" key="2">
    <source>
        <dbReference type="Pfam" id="PF05232"/>
    </source>
</evidence>
<dbReference type="NCBIfam" id="NF033664">
    <property type="entry name" value="PACE_transport"/>
    <property type="match status" value="1"/>
</dbReference>
<evidence type="ECO:0000313" key="3">
    <source>
        <dbReference type="EMBL" id="SON53103.1"/>
    </source>
</evidence>
<dbReference type="InterPro" id="IPR058208">
    <property type="entry name" value="PACE"/>
</dbReference>
<dbReference type="KEGG" id="vta:B1492"/>
<evidence type="ECO:0000313" key="4">
    <source>
        <dbReference type="Proteomes" id="UP000235828"/>
    </source>
</evidence>
<name>A0A2N8ZME9_9VIBR</name>